<accession>A0A550CKG9</accession>
<evidence type="ECO:0000256" key="1">
    <source>
        <dbReference type="SAM" id="MobiDB-lite"/>
    </source>
</evidence>
<dbReference type="Proteomes" id="UP000320762">
    <property type="component" value="Unassembled WGS sequence"/>
</dbReference>
<dbReference type="STRING" id="97359.A0A550CKG9"/>
<reference evidence="2 3" key="1">
    <citation type="journal article" date="2019" name="New Phytol.">
        <title>Comparative genomics reveals unique wood-decay strategies and fruiting body development in the Schizophyllaceae.</title>
        <authorList>
            <person name="Almasi E."/>
            <person name="Sahu N."/>
            <person name="Krizsan K."/>
            <person name="Balint B."/>
            <person name="Kovacs G.M."/>
            <person name="Kiss B."/>
            <person name="Cseklye J."/>
            <person name="Drula E."/>
            <person name="Henrissat B."/>
            <person name="Nagy I."/>
            <person name="Chovatia M."/>
            <person name="Adam C."/>
            <person name="LaButti K."/>
            <person name="Lipzen A."/>
            <person name="Riley R."/>
            <person name="Grigoriev I.V."/>
            <person name="Nagy L.G."/>
        </authorList>
    </citation>
    <scope>NUCLEOTIDE SEQUENCE [LARGE SCALE GENOMIC DNA]</scope>
    <source>
        <strain evidence="2 3">NL-1724</strain>
    </source>
</reference>
<feature type="compositionally biased region" description="Basic and acidic residues" evidence="1">
    <location>
        <begin position="298"/>
        <end position="308"/>
    </location>
</feature>
<comment type="caution">
    <text evidence="2">The sequence shown here is derived from an EMBL/GenBank/DDBJ whole genome shotgun (WGS) entry which is preliminary data.</text>
</comment>
<gene>
    <name evidence="2" type="ORF">BD626DRAFT_216083</name>
</gene>
<dbReference type="AlphaFoldDB" id="A0A550CKG9"/>
<sequence>MEGPSTRVIDPPYIPTPGKRKAAPNEPDPAHALPPHKRRRKIAATIQTARKRAVDEEVKLQDPSVTKNYRTRCVVSRATDKLTLLEYVHVLPAATRSKKLDLLEWCWGLARYTLNVDSRKNIHPLRSSMHKWFDTTKDKKAIGWFWLPTDLLVLLSMHAFYVKGKKAHPEEPDRQRDIGQFYANATSFEYRFIAFPEMATSWSVIQHDGHSTVADHSSVTFHHYPFSTMDPIQLHVPYHYVVANTGKKLRIRYDTSPTMAELASDFPFLHADLALCMSLVWEIYDAWMHADPDPDWMKNGRRSGDDHGGSSVPKGGGQLDQGDMSAHDAAADGRRRSKDASEDSQGRGVGAARSPEHESDHPLAPEDSASCRAVSEDSAERSIDDEAPPVDEEEEWEDPEYFDWMKTWVDDVWRATHSENLPPSGSDETANAGMS</sequence>
<organism evidence="2 3">
    <name type="scientific">Schizophyllum amplum</name>
    <dbReference type="NCBI Taxonomy" id="97359"/>
    <lineage>
        <taxon>Eukaryota</taxon>
        <taxon>Fungi</taxon>
        <taxon>Dikarya</taxon>
        <taxon>Basidiomycota</taxon>
        <taxon>Agaricomycotina</taxon>
        <taxon>Agaricomycetes</taxon>
        <taxon>Agaricomycetidae</taxon>
        <taxon>Agaricales</taxon>
        <taxon>Schizophyllaceae</taxon>
        <taxon>Schizophyllum</taxon>
    </lineage>
</organism>
<feature type="compositionally biased region" description="Basic and acidic residues" evidence="1">
    <location>
        <begin position="354"/>
        <end position="364"/>
    </location>
</feature>
<evidence type="ECO:0000313" key="2">
    <source>
        <dbReference type="EMBL" id="TRM65272.1"/>
    </source>
</evidence>
<dbReference type="OrthoDB" id="3133596at2759"/>
<name>A0A550CKG9_9AGAR</name>
<feature type="compositionally biased region" description="Basic and acidic residues" evidence="1">
    <location>
        <begin position="325"/>
        <end position="345"/>
    </location>
</feature>
<proteinExistence type="predicted"/>
<dbReference type="EMBL" id="VDMD01000005">
    <property type="protein sequence ID" value="TRM65272.1"/>
    <property type="molecule type" value="Genomic_DNA"/>
</dbReference>
<keyword evidence="3" id="KW-1185">Reference proteome</keyword>
<evidence type="ECO:0000313" key="3">
    <source>
        <dbReference type="Proteomes" id="UP000320762"/>
    </source>
</evidence>
<feature type="region of interest" description="Disordered" evidence="1">
    <location>
        <begin position="298"/>
        <end position="399"/>
    </location>
</feature>
<evidence type="ECO:0008006" key="4">
    <source>
        <dbReference type="Google" id="ProtNLM"/>
    </source>
</evidence>
<protein>
    <recommendedName>
        <fullName evidence="4">HNH nuclease domain-containing protein</fullName>
    </recommendedName>
</protein>
<feature type="region of interest" description="Disordered" evidence="1">
    <location>
        <begin position="1"/>
        <end position="38"/>
    </location>
</feature>
<feature type="compositionally biased region" description="Basic and acidic residues" evidence="1">
    <location>
        <begin position="374"/>
        <end position="384"/>
    </location>
</feature>
<feature type="compositionally biased region" description="Acidic residues" evidence="1">
    <location>
        <begin position="385"/>
        <end position="399"/>
    </location>
</feature>